<reference evidence="2 3" key="1">
    <citation type="submission" date="2024-03" db="EMBL/GenBank/DDBJ databases">
        <title>Aureococcus anophagefferens CCMP1851 and Kratosvirus quantuckense: Draft genome of a second virus-susceptible host strain in the model system.</title>
        <authorList>
            <person name="Chase E."/>
            <person name="Truchon A.R."/>
            <person name="Schepens W."/>
            <person name="Wilhelm S.W."/>
        </authorList>
    </citation>
    <scope>NUCLEOTIDE SEQUENCE [LARGE SCALE GENOMIC DNA]</scope>
    <source>
        <strain evidence="2 3">CCMP1851</strain>
    </source>
</reference>
<keyword evidence="3" id="KW-1185">Reference proteome</keyword>
<name>A0ABR1FNK1_AURAN</name>
<dbReference type="Proteomes" id="UP001363151">
    <property type="component" value="Unassembled WGS sequence"/>
</dbReference>
<gene>
    <name evidence="2" type="ORF">SO694_0020706</name>
</gene>
<feature type="region of interest" description="Disordered" evidence="1">
    <location>
        <begin position="22"/>
        <end position="146"/>
    </location>
</feature>
<proteinExistence type="predicted"/>
<sequence length="146" mass="15059">MAPSRGPFKPPKVTSSIEFEAMLENMTESSSDDDEDISLHSTPKPGDSLSPGRRRPCSSHLLQEQDDEASSSAAFSPPDHGSIPLESSLESPRELALRDGPAAPAAARARASVASSGRPGGSLLEAAAAASPRPSSASPGARRATR</sequence>
<evidence type="ECO:0000313" key="2">
    <source>
        <dbReference type="EMBL" id="KAK7234285.1"/>
    </source>
</evidence>
<feature type="compositionally biased region" description="Low complexity" evidence="1">
    <location>
        <begin position="126"/>
        <end position="146"/>
    </location>
</feature>
<feature type="compositionally biased region" description="Low complexity" evidence="1">
    <location>
        <begin position="100"/>
        <end position="117"/>
    </location>
</feature>
<dbReference type="EMBL" id="JBBJCI010000333">
    <property type="protein sequence ID" value="KAK7234285.1"/>
    <property type="molecule type" value="Genomic_DNA"/>
</dbReference>
<evidence type="ECO:0000313" key="3">
    <source>
        <dbReference type="Proteomes" id="UP001363151"/>
    </source>
</evidence>
<comment type="caution">
    <text evidence="2">The sequence shown here is derived from an EMBL/GenBank/DDBJ whole genome shotgun (WGS) entry which is preliminary data.</text>
</comment>
<accession>A0ABR1FNK1</accession>
<protein>
    <submittedName>
        <fullName evidence="2">Uncharacterized protein</fullName>
    </submittedName>
</protein>
<evidence type="ECO:0000256" key="1">
    <source>
        <dbReference type="SAM" id="MobiDB-lite"/>
    </source>
</evidence>
<organism evidence="2 3">
    <name type="scientific">Aureococcus anophagefferens</name>
    <name type="common">Harmful bloom alga</name>
    <dbReference type="NCBI Taxonomy" id="44056"/>
    <lineage>
        <taxon>Eukaryota</taxon>
        <taxon>Sar</taxon>
        <taxon>Stramenopiles</taxon>
        <taxon>Ochrophyta</taxon>
        <taxon>Pelagophyceae</taxon>
        <taxon>Pelagomonadales</taxon>
        <taxon>Pelagomonadaceae</taxon>
        <taxon>Aureococcus</taxon>
    </lineage>
</organism>